<evidence type="ECO:0000313" key="4">
    <source>
        <dbReference type="Proteomes" id="UP000007844"/>
    </source>
</evidence>
<dbReference type="Proteomes" id="UP000007844">
    <property type="component" value="Chromosome"/>
</dbReference>
<feature type="transmembrane region" description="Helical" evidence="1">
    <location>
        <begin position="12"/>
        <end position="34"/>
    </location>
</feature>
<sequence length="299" mass="33205">MHVLNELAARLSGAASLLLLLGLFILLRFIVLYVGQLLWETTRRVYNRLSKGGIWERTEGFLDELRQRYPRFMGFLDARFTPRRFSGLPLTLLFLAAAYIAGLSLELLDEVLEANEIVVMDQAVNQALAAWRSPTAVLVFTWITNLGSTETLTAVSIVSTGFLFAHRRVVYVLPLWLCIAGSQLTTWAGKYAIAKPRPEFLVGVEAFSPSFPSAHATGAAAVYGFIAYILIRDLTNSTRRFEIGYWTAVLVLLVTFSRVFLSVHFLSDVTAGLIVGGFWLLVGVATAELLARREHSSSK</sequence>
<dbReference type="RefSeq" id="WP_014259635.1">
    <property type="nucleotide sequence ID" value="NC_016629.1"/>
</dbReference>
<dbReference type="PANTHER" id="PTHR14969">
    <property type="entry name" value="SPHINGOSINE-1-PHOSPHATE PHOSPHOHYDROLASE"/>
    <property type="match status" value="1"/>
</dbReference>
<dbReference type="HOGENOM" id="CLU_072573_3_0_7"/>
<dbReference type="InterPro" id="IPR000326">
    <property type="entry name" value="PAP2/HPO"/>
</dbReference>
<feature type="domain" description="Phosphatidic acid phosphatase type 2/haloperoxidase" evidence="2">
    <location>
        <begin position="172"/>
        <end position="284"/>
    </location>
</feature>
<keyword evidence="1" id="KW-1133">Transmembrane helix</keyword>
<protein>
    <submittedName>
        <fullName evidence="3">Phosphoesterase PA-phosphatase related protein</fullName>
    </submittedName>
</protein>
<dbReference type="Gene3D" id="1.20.144.10">
    <property type="entry name" value="Phosphatidic acid phosphatase type 2/haloperoxidase"/>
    <property type="match status" value="1"/>
</dbReference>
<dbReference type="EMBL" id="CP003221">
    <property type="protein sequence ID" value="EGJ49851.1"/>
    <property type="molecule type" value="Genomic_DNA"/>
</dbReference>
<gene>
    <name evidence="3" type="ORF">Desaf_1514</name>
</gene>
<evidence type="ECO:0000256" key="1">
    <source>
        <dbReference type="SAM" id="Phobius"/>
    </source>
</evidence>
<feature type="transmembrane region" description="Helical" evidence="1">
    <location>
        <begin position="213"/>
        <end position="231"/>
    </location>
</feature>
<feature type="transmembrane region" description="Helical" evidence="1">
    <location>
        <begin position="85"/>
        <end position="105"/>
    </location>
</feature>
<reference evidence="3 4" key="1">
    <citation type="journal article" date="2011" name="J. Bacteriol.">
        <title>Genome sequence of the mercury-methylating and pleomorphic Desulfovibrio africanus Strain Walvis Bay.</title>
        <authorList>
            <person name="Brown S.D."/>
            <person name="Wall J.D."/>
            <person name="Kucken A.M."/>
            <person name="Gilmour C.C."/>
            <person name="Podar M."/>
            <person name="Brandt C.C."/>
            <person name="Teshima H."/>
            <person name="Detter J.C."/>
            <person name="Han C.S."/>
            <person name="Land M.L."/>
            <person name="Lucas S."/>
            <person name="Han J."/>
            <person name="Pennacchio L."/>
            <person name="Nolan M."/>
            <person name="Pitluck S."/>
            <person name="Woyke T."/>
            <person name="Goodwin L."/>
            <person name="Palumbo A.V."/>
            <person name="Elias D.A."/>
        </authorList>
    </citation>
    <scope>NUCLEOTIDE SEQUENCE [LARGE SCALE GENOMIC DNA]</scope>
    <source>
        <strain evidence="3 4">Walvis Bay</strain>
    </source>
</reference>
<dbReference type="Pfam" id="PF01569">
    <property type="entry name" value="PAP2"/>
    <property type="match status" value="1"/>
</dbReference>
<evidence type="ECO:0000313" key="3">
    <source>
        <dbReference type="EMBL" id="EGJ49851.1"/>
    </source>
</evidence>
<dbReference type="PANTHER" id="PTHR14969:SF13">
    <property type="entry name" value="AT30094P"/>
    <property type="match status" value="1"/>
</dbReference>
<dbReference type="AlphaFoldDB" id="F3Z0M7"/>
<feature type="transmembrane region" description="Helical" evidence="1">
    <location>
        <begin position="139"/>
        <end position="164"/>
    </location>
</feature>
<dbReference type="SUPFAM" id="SSF48317">
    <property type="entry name" value="Acid phosphatase/Vanadium-dependent haloperoxidase"/>
    <property type="match status" value="1"/>
</dbReference>
<dbReference type="eggNOG" id="COG0671">
    <property type="taxonomic scope" value="Bacteria"/>
</dbReference>
<feature type="transmembrane region" description="Helical" evidence="1">
    <location>
        <begin position="271"/>
        <end position="291"/>
    </location>
</feature>
<feature type="transmembrane region" description="Helical" evidence="1">
    <location>
        <begin position="243"/>
        <end position="265"/>
    </location>
</feature>
<evidence type="ECO:0000259" key="2">
    <source>
        <dbReference type="SMART" id="SM00014"/>
    </source>
</evidence>
<dbReference type="CDD" id="cd03392">
    <property type="entry name" value="PAP2_like_2"/>
    <property type="match status" value="1"/>
</dbReference>
<organism evidence="3 4">
    <name type="scientific">Desulfocurvibacter africanus subsp. africanus str. Walvis Bay</name>
    <dbReference type="NCBI Taxonomy" id="690850"/>
    <lineage>
        <taxon>Bacteria</taxon>
        <taxon>Pseudomonadati</taxon>
        <taxon>Thermodesulfobacteriota</taxon>
        <taxon>Desulfovibrionia</taxon>
        <taxon>Desulfovibrionales</taxon>
        <taxon>Desulfovibrionaceae</taxon>
        <taxon>Desulfocurvibacter</taxon>
    </lineage>
</organism>
<keyword evidence="4" id="KW-1185">Reference proteome</keyword>
<proteinExistence type="predicted"/>
<dbReference type="SMART" id="SM00014">
    <property type="entry name" value="acidPPc"/>
    <property type="match status" value="1"/>
</dbReference>
<keyword evidence="1" id="KW-0812">Transmembrane</keyword>
<feature type="transmembrane region" description="Helical" evidence="1">
    <location>
        <begin position="171"/>
        <end position="193"/>
    </location>
</feature>
<dbReference type="InterPro" id="IPR036938">
    <property type="entry name" value="PAP2/HPO_sf"/>
</dbReference>
<keyword evidence="1" id="KW-0472">Membrane</keyword>
<accession>F3Z0M7</accession>
<dbReference type="KEGG" id="daf:Desaf_1514"/>
<name>F3Z0M7_DESAF</name>
<dbReference type="STRING" id="690850.Desaf_1514"/>